<dbReference type="AlphaFoldDB" id="A0A167ERU1"/>
<dbReference type="EMBL" id="LRXL01000053">
    <property type="protein sequence ID" value="OAB75824.1"/>
    <property type="molecule type" value="Genomic_DNA"/>
</dbReference>
<dbReference type="RefSeq" id="WP_068593662.1">
    <property type="nucleotide sequence ID" value="NZ_LRXL01000053.1"/>
</dbReference>
<proteinExistence type="predicted"/>
<feature type="region of interest" description="Disordered" evidence="1">
    <location>
        <begin position="1"/>
        <end position="42"/>
    </location>
</feature>
<evidence type="ECO:0008006" key="4">
    <source>
        <dbReference type="Google" id="ProtNLM"/>
    </source>
</evidence>
<gene>
    <name evidence="2" type="ORF">ULVI_15220</name>
</gene>
<evidence type="ECO:0000313" key="2">
    <source>
        <dbReference type="EMBL" id="OAB75824.1"/>
    </source>
</evidence>
<dbReference type="STRING" id="1763537.ULVI_15220"/>
<feature type="compositionally biased region" description="Polar residues" evidence="1">
    <location>
        <begin position="19"/>
        <end position="28"/>
    </location>
</feature>
<protein>
    <recommendedName>
        <fullName evidence="4">Curlin</fullName>
    </recommendedName>
</protein>
<keyword evidence="3" id="KW-1185">Reference proteome</keyword>
<feature type="compositionally biased region" description="Polar residues" evidence="1">
    <location>
        <begin position="1"/>
        <end position="10"/>
    </location>
</feature>
<comment type="caution">
    <text evidence="2">The sequence shown here is derived from an EMBL/GenBank/DDBJ whole genome shotgun (WGS) entry which is preliminary data.</text>
</comment>
<accession>A0A167ERU1</accession>
<sequence length="348" mass="36243">MSYVAQTGSGSAADVLQSGDRNYSDVQQTGGGAAINANNNADVDQDGTLNKSFVNQTNRDNGSVVDQFGNRNKSHVVQSGIGANEGMVVQNGNRNYVSQSQVNGVSGSDANEALVNQGDRTNAQGLSNNLGLFVETDAILTTQGGGVPADGTNDNVAFQIQDGSGNSAESQQFSALNAPFAGYSKQMQTGNDNQALVVQNAFEETGTPNTNNAALQVQTGNDNIAGLVQSGSGHDAWMLQDGDDKALAVQSGVRNDLVTKQYEGANYMEIGQQGFENAVYAAQRGGQSFIGDQSGTHNVMEVLQVGPAGNLLETIDCDIPAEMLPNPLPTMQNLEIPDITAPGLCADC</sequence>
<organism evidence="2 3">
    <name type="scientific">Cochleicola gelatinilyticus</name>
    <dbReference type="NCBI Taxonomy" id="1763537"/>
    <lineage>
        <taxon>Bacteria</taxon>
        <taxon>Pseudomonadati</taxon>
        <taxon>Bacteroidota</taxon>
        <taxon>Flavobacteriia</taxon>
        <taxon>Flavobacteriales</taxon>
        <taxon>Flavobacteriaceae</taxon>
        <taxon>Cochleicola</taxon>
    </lineage>
</organism>
<reference evidence="2 3" key="1">
    <citation type="submission" date="2016-02" db="EMBL/GenBank/DDBJ databases">
        <title>Ulvibacter sp. LPB0005, isolated from Thais luteostoma.</title>
        <authorList>
            <person name="Shin S.-K."/>
            <person name="Yi H."/>
        </authorList>
    </citation>
    <scope>NUCLEOTIDE SEQUENCE [LARGE SCALE GENOMIC DNA]</scope>
    <source>
        <strain evidence="2 3">LPB0005</strain>
    </source>
</reference>
<name>A0A167ERU1_9FLAO</name>
<evidence type="ECO:0000313" key="3">
    <source>
        <dbReference type="Proteomes" id="UP000077013"/>
    </source>
</evidence>
<evidence type="ECO:0000256" key="1">
    <source>
        <dbReference type="SAM" id="MobiDB-lite"/>
    </source>
</evidence>
<dbReference type="Proteomes" id="UP000077013">
    <property type="component" value="Unassembled WGS sequence"/>
</dbReference>